<proteinExistence type="predicted"/>
<sequence length="651" mass="71494">MASASEPTVTVDSGSTSDISFPDSPRPESFDSHTQTPPTLSHAAAKGMTRQPGEEVAGAGVDTSDGDQDVAFQPHILGMSKDDVWILLRRFNLLVFRVRATTTSPISGLDMGLIEQERTSPEQVRAQLKRLYMTVIIGLFAFYKHMARLSSWKESQRTSIFLSVYVVAWLTNLLAPISFAFLMLIILSPDARHACFPSVPPSIVDASTGGLQKPPAGILASETTVTGAAENHKGEAVEQEAHAFTTSFSKLIMRITSDKNSNESSPEDDPSPGIAKLSGKVASAKSKTDKDGQAPKNDKTEEPMRHAIEDFDPQPLLEMLFAFIDNWERVGNVLNPIPLFPGNKSRLLLAACLAPPTLGTLCLSRDTMMKGLQLLLGFVMFGKPVIRRSADLLNHYYPSWRSYCELRNSILKGAPTNAQLAITMLRVGEQINSPLPPPAVVHDSPKMEAVDASDSMLQLGATDEEIHAVIKPDIGDSGQKSSDEPRSKRLERLMGFIKSSSKRGVGLFHRADTVRANHGNTHAQARLDLGQTTRRVPDAGPFKFPARFNKAPGYIHITTAAVTPSVSWRSHDENLETAWVVMVNDIEDLSKVDGMSVKTKHFVQWALDQESVDGLKLKMSSGECYHLDQVVKRDEVFNRLIAMGHQMWEVC</sequence>
<organism evidence="1 2">
    <name type="scientific">Zarea fungicola</name>
    <dbReference type="NCBI Taxonomy" id="93591"/>
    <lineage>
        <taxon>Eukaryota</taxon>
        <taxon>Fungi</taxon>
        <taxon>Dikarya</taxon>
        <taxon>Ascomycota</taxon>
        <taxon>Pezizomycotina</taxon>
        <taxon>Sordariomycetes</taxon>
        <taxon>Hypocreomycetidae</taxon>
        <taxon>Hypocreales</taxon>
        <taxon>Cordycipitaceae</taxon>
        <taxon>Zarea</taxon>
    </lineage>
</organism>
<accession>A0ACC1NGA6</accession>
<evidence type="ECO:0000313" key="1">
    <source>
        <dbReference type="EMBL" id="KAJ2978327.1"/>
    </source>
</evidence>
<gene>
    <name evidence="1" type="ORF">NQ176_g3878</name>
</gene>
<evidence type="ECO:0000313" key="2">
    <source>
        <dbReference type="Proteomes" id="UP001143910"/>
    </source>
</evidence>
<dbReference type="Proteomes" id="UP001143910">
    <property type="component" value="Unassembled WGS sequence"/>
</dbReference>
<dbReference type="EMBL" id="JANJQO010000386">
    <property type="protein sequence ID" value="KAJ2978327.1"/>
    <property type="molecule type" value="Genomic_DNA"/>
</dbReference>
<name>A0ACC1NGA6_9HYPO</name>
<protein>
    <submittedName>
        <fullName evidence="1">Uncharacterized protein</fullName>
    </submittedName>
</protein>
<keyword evidence="2" id="KW-1185">Reference proteome</keyword>
<reference evidence="1" key="1">
    <citation type="submission" date="2022-08" db="EMBL/GenBank/DDBJ databases">
        <title>Genome Sequence of Lecanicillium fungicola.</title>
        <authorList>
            <person name="Buettner E."/>
        </authorList>
    </citation>
    <scope>NUCLEOTIDE SEQUENCE</scope>
    <source>
        <strain evidence="1">Babe33</strain>
    </source>
</reference>
<comment type="caution">
    <text evidence="1">The sequence shown here is derived from an EMBL/GenBank/DDBJ whole genome shotgun (WGS) entry which is preliminary data.</text>
</comment>